<organism evidence="2 3">
    <name type="scientific">Burkholderia ambifaria (strain MC40-6)</name>
    <dbReference type="NCBI Taxonomy" id="398577"/>
    <lineage>
        <taxon>Bacteria</taxon>
        <taxon>Pseudomonadati</taxon>
        <taxon>Pseudomonadota</taxon>
        <taxon>Betaproteobacteria</taxon>
        <taxon>Burkholderiales</taxon>
        <taxon>Burkholderiaceae</taxon>
        <taxon>Burkholderia</taxon>
        <taxon>Burkholderia cepacia complex</taxon>
    </lineage>
</organism>
<dbReference type="OrthoDB" id="8559578at2"/>
<accession>B1YZP9</accession>
<dbReference type="AlphaFoldDB" id="B1YZP9"/>
<dbReference type="Pfam" id="PF16357">
    <property type="entry name" value="PepSY_TM_like_2"/>
    <property type="match status" value="1"/>
</dbReference>
<sequence length="239" mass="26138">MSVADPIEIDAAPVSPASRVAPRARVARAGHTRSRRGTFIKWLRKVHGWVGLWGAALGLLFGATGFLLNHRAPPLRIQTGAPRVETLRLDVPDPEPDSPLALAKWLRGQPDLHLPERMGRVQKEPEHPVAWGEHETVQPEHWQLVFASPRESVAVDYWVGSDTMTLKRTDSTTLAWLTNLHKGVGMSIGWVLLVDTLAGALILLSLTGVLLWTELNKRKTIGVVLVIGSIVAIVWAAGA</sequence>
<dbReference type="KEGG" id="bac:BamMC406_5003"/>
<dbReference type="PANTHER" id="PTHR40115">
    <property type="entry name" value="INNER MEMBRANE PROTEIN WITH PEPSY TM HELIX"/>
    <property type="match status" value="1"/>
</dbReference>
<dbReference type="InterPro" id="IPR032307">
    <property type="entry name" value="PepSY_TM-like_2"/>
</dbReference>
<evidence type="ECO:0000313" key="2">
    <source>
        <dbReference type="EMBL" id="ACB67449.1"/>
    </source>
</evidence>
<feature type="transmembrane region" description="Helical" evidence="1">
    <location>
        <begin position="220"/>
        <end position="238"/>
    </location>
</feature>
<keyword evidence="1" id="KW-1133">Transmembrane helix</keyword>
<dbReference type="HOGENOM" id="CLU_094191_0_0_4"/>
<feature type="transmembrane region" description="Helical" evidence="1">
    <location>
        <begin position="188"/>
        <end position="213"/>
    </location>
</feature>
<gene>
    <name evidence="2" type="ordered locus">BamMC406_5003</name>
</gene>
<dbReference type="RefSeq" id="WP_012366720.1">
    <property type="nucleotide sequence ID" value="NC_010552.1"/>
</dbReference>
<reference evidence="3" key="1">
    <citation type="submission" date="2008-04" db="EMBL/GenBank/DDBJ databases">
        <title>Complete sequence of chromosome 2 of Burkholderia ambifaria MC40-6.</title>
        <authorList>
            <person name="Copeland A."/>
            <person name="Lucas S."/>
            <person name="Lapidus A."/>
            <person name="Glavina del Rio T."/>
            <person name="Dalin E."/>
            <person name="Tice H."/>
            <person name="Pitluck S."/>
            <person name="Chain P."/>
            <person name="Malfatti S."/>
            <person name="Shin M."/>
            <person name="Vergez L."/>
            <person name="Lang D."/>
            <person name="Schmutz J."/>
            <person name="Larimer F."/>
            <person name="Land M."/>
            <person name="Hauser L."/>
            <person name="Kyrpides N."/>
            <person name="Lykidis A."/>
            <person name="Ramette A."/>
            <person name="Konstantinidis K."/>
            <person name="Tiedje J."/>
            <person name="Richardson P."/>
        </authorList>
    </citation>
    <scope>NUCLEOTIDE SEQUENCE [LARGE SCALE GENOMIC DNA]</scope>
    <source>
        <strain evidence="3">MC40-6</strain>
    </source>
</reference>
<dbReference type="Proteomes" id="UP000001680">
    <property type="component" value="Chromosome 2"/>
</dbReference>
<feature type="transmembrane region" description="Helical" evidence="1">
    <location>
        <begin position="46"/>
        <end position="68"/>
    </location>
</feature>
<dbReference type="EMBL" id="CP001026">
    <property type="protein sequence ID" value="ACB67449.1"/>
    <property type="molecule type" value="Genomic_DNA"/>
</dbReference>
<protein>
    <submittedName>
        <fullName evidence="2">PepSY-associated TM helix domain protein</fullName>
    </submittedName>
</protein>
<keyword evidence="1" id="KW-0472">Membrane</keyword>
<proteinExistence type="predicted"/>
<evidence type="ECO:0000313" key="3">
    <source>
        <dbReference type="Proteomes" id="UP000001680"/>
    </source>
</evidence>
<evidence type="ECO:0000256" key="1">
    <source>
        <dbReference type="SAM" id="Phobius"/>
    </source>
</evidence>
<name>B1YZP9_BURA4</name>
<keyword evidence="1" id="KW-0812">Transmembrane</keyword>
<dbReference type="PANTHER" id="PTHR40115:SF1">
    <property type="entry name" value="INNER MEMBRANE PROTEIN WITH PEPSY TM HELIX"/>
    <property type="match status" value="1"/>
</dbReference>